<dbReference type="GO" id="GO:0046872">
    <property type="term" value="F:metal ion binding"/>
    <property type="evidence" value="ECO:0007669"/>
    <property type="project" value="InterPro"/>
</dbReference>
<dbReference type="RefSeq" id="WP_121096056.1">
    <property type="nucleotide sequence ID" value="NZ_UIHC01000033.1"/>
</dbReference>
<evidence type="ECO:0000259" key="1">
    <source>
        <dbReference type="PROSITE" id="PS51332"/>
    </source>
</evidence>
<dbReference type="CDD" id="cd02065">
    <property type="entry name" value="B12-binding_like"/>
    <property type="match status" value="1"/>
</dbReference>
<evidence type="ECO:0000313" key="3">
    <source>
        <dbReference type="Proteomes" id="UP000272908"/>
    </source>
</evidence>
<dbReference type="GO" id="GO:0031419">
    <property type="term" value="F:cobalamin binding"/>
    <property type="evidence" value="ECO:0007669"/>
    <property type="project" value="InterPro"/>
</dbReference>
<accession>A0A3B0MHH1</accession>
<name>A0A3B0MHH1_9RHOB</name>
<reference evidence="3" key="1">
    <citation type="submission" date="2018-08" db="EMBL/GenBank/DDBJ databases">
        <authorList>
            <person name="Rodrigo-Torres L."/>
            <person name="Arahal R. D."/>
            <person name="Lucena T."/>
        </authorList>
    </citation>
    <scope>NUCLEOTIDE SEQUENCE [LARGE SCALE GENOMIC DNA]</scope>
    <source>
        <strain evidence="3">CECT 7235</strain>
    </source>
</reference>
<sequence length="275" mass="29945">MHRSETTFDNDVFAHVAQLFEQKGRMLSSDVLEQFAREVVERVSEGVSVRTKVARTSIAPDDIASFCDLLLVPDQPRVALEFIAARRAEGATNEDVYLGYIGEAARLLGERWEDDSLTPLQVTVAAGTLYALMRALRASGLSDHPFDSRRAALFATVPGEQHGVGITIASDMFREAGWDIDLRIGPDQDSLLDRVKKTQPKIIGLSLSSCDRLPELLRVVVALRLTCPSAFIGVAPGADLTAEDVQSVADIDIVFGDALSSIAALEHLVTTKQRL</sequence>
<dbReference type="InterPro" id="IPR036724">
    <property type="entry name" value="Cobalamin-bd_sf"/>
</dbReference>
<dbReference type="PROSITE" id="PS51332">
    <property type="entry name" value="B12_BINDING"/>
    <property type="match status" value="1"/>
</dbReference>
<gene>
    <name evidence="2" type="ORF">ROE7235_02734</name>
</gene>
<protein>
    <recommendedName>
        <fullName evidence="1">B12-binding domain-containing protein</fullName>
    </recommendedName>
</protein>
<dbReference type="Proteomes" id="UP000272908">
    <property type="component" value="Unassembled WGS sequence"/>
</dbReference>
<dbReference type="OrthoDB" id="5498228at2"/>
<dbReference type="SUPFAM" id="SSF52242">
    <property type="entry name" value="Cobalamin (vitamin B12)-binding domain"/>
    <property type="match status" value="1"/>
</dbReference>
<organism evidence="2 3">
    <name type="scientific">Roseinatronobacter ekhonensis</name>
    <dbReference type="NCBI Taxonomy" id="254356"/>
    <lineage>
        <taxon>Bacteria</taxon>
        <taxon>Pseudomonadati</taxon>
        <taxon>Pseudomonadota</taxon>
        <taxon>Alphaproteobacteria</taxon>
        <taxon>Rhodobacterales</taxon>
        <taxon>Paracoccaceae</taxon>
        <taxon>Roseinatronobacter</taxon>
    </lineage>
</organism>
<proteinExistence type="predicted"/>
<dbReference type="Pfam" id="PF02310">
    <property type="entry name" value="B12-binding"/>
    <property type="match status" value="1"/>
</dbReference>
<dbReference type="AlphaFoldDB" id="A0A3B0MHH1"/>
<feature type="domain" description="B12-binding" evidence="1">
    <location>
        <begin position="149"/>
        <end position="275"/>
    </location>
</feature>
<dbReference type="EMBL" id="UIHC01000033">
    <property type="protein sequence ID" value="SUZ32968.1"/>
    <property type="molecule type" value="Genomic_DNA"/>
</dbReference>
<keyword evidence="3" id="KW-1185">Reference proteome</keyword>
<evidence type="ECO:0000313" key="2">
    <source>
        <dbReference type="EMBL" id="SUZ32968.1"/>
    </source>
</evidence>
<dbReference type="InterPro" id="IPR006158">
    <property type="entry name" value="Cobalamin-bd"/>
</dbReference>
<dbReference type="Gene3D" id="3.40.50.280">
    <property type="entry name" value="Cobalamin-binding domain"/>
    <property type="match status" value="1"/>
</dbReference>